<dbReference type="PANTHER" id="PTHR38043:SF1">
    <property type="entry name" value="PROTEIN HEMX"/>
    <property type="match status" value="1"/>
</dbReference>
<dbReference type="AlphaFoldDB" id="A0A378NFI9"/>
<keyword evidence="3" id="KW-0472">Membrane</keyword>
<keyword evidence="4" id="KW-0808">Transferase</keyword>
<organism evidence="4 5">
    <name type="scientific">Mannheimia haemolytica</name>
    <name type="common">Pasteurella haemolytica</name>
    <dbReference type="NCBI Taxonomy" id="75985"/>
    <lineage>
        <taxon>Bacteria</taxon>
        <taxon>Pseudomonadati</taxon>
        <taxon>Pseudomonadota</taxon>
        <taxon>Gammaproteobacteria</taxon>
        <taxon>Pasteurellales</taxon>
        <taxon>Pasteurellaceae</taxon>
        <taxon>Mannheimia</taxon>
    </lineage>
</organism>
<feature type="compositionally biased region" description="Basic and acidic residues" evidence="2">
    <location>
        <begin position="1"/>
        <end position="20"/>
    </location>
</feature>
<gene>
    <name evidence="4" type="primary">hemX</name>
    <name evidence="4" type="ORF">NCTC9380_02553</name>
</gene>
<dbReference type="RefSeq" id="WP_006251732.1">
    <property type="nucleotide sequence ID" value="NZ_CP017484.1"/>
</dbReference>
<dbReference type="GO" id="GO:0004851">
    <property type="term" value="F:uroporphyrin-III C-methyltransferase activity"/>
    <property type="evidence" value="ECO:0007669"/>
    <property type="project" value="UniProtKB-EC"/>
</dbReference>
<dbReference type="GO" id="GO:0032259">
    <property type="term" value="P:methylation"/>
    <property type="evidence" value="ECO:0007669"/>
    <property type="project" value="UniProtKB-KW"/>
</dbReference>
<dbReference type="InterPro" id="IPR014729">
    <property type="entry name" value="Rossmann-like_a/b/a_fold"/>
</dbReference>
<keyword evidence="4" id="KW-0489">Methyltransferase</keyword>
<keyword evidence="1" id="KW-0175">Coiled coil</keyword>
<name>A0A378NFI9_MANHA</name>
<dbReference type="EC" id="2.1.1.107" evidence="4"/>
<dbReference type="PANTHER" id="PTHR38043">
    <property type="entry name" value="PROTEIN HEMX"/>
    <property type="match status" value="1"/>
</dbReference>
<evidence type="ECO:0000313" key="4">
    <source>
        <dbReference type="EMBL" id="STY67203.1"/>
    </source>
</evidence>
<dbReference type="Pfam" id="PF04375">
    <property type="entry name" value="HemX"/>
    <property type="match status" value="1"/>
</dbReference>
<proteinExistence type="predicted"/>
<reference evidence="4 5" key="1">
    <citation type="submission" date="2018-06" db="EMBL/GenBank/DDBJ databases">
        <authorList>
            <consortium name="Pathogen Informatics"/>
            <person name="Doyle S."/>
        </authorList>
    </citation>
    <scope>NUCLEOTIDE SEQUENCE [LARGE SCALE GENOMIC DNA]</scope>
    <source>
        <strain evidence="4 5">NCTC9380</strain>
    </source>
</reference>
<feature type="coiled-coil region" evidence="1">
    <location>
        <begin position="123"/>
        <end position="171"/>
    </location>
</feature>
<dbReference type="InterPro" id="IPR007470">
    <property type="entry name" value="HemX"/>
</dbReference>
<accession>A0A378NFI9</accession>
<dbReference type="Proteomes" id="UP000254031">
    <property type="component" value="Unassembled WGS sequence"/>
</dbReference>
<protein>
    <submittedName>
        <fullName evidence="4">Uroporphyrinogen-III C-methyltransferase</fullName>
        <ecNumber evidence="4">2.1.1.107</ecNumber>
    </submittedName>
</protein>
<evidence type="ECO:0000313" key="5">
    <source>
        <dbReference type="Proteomes" id="UP000254031"/>
    </source>
</evidence>
<evidence type="ECO:0000256" key="3">
    <source>
        <dbReference type="SAM" id="Phobius"/>
    </source>
</evidence>
<feature type="transmembrane region" description="Helical" evidence="3">
    <location>
        <begin position="71"/>
        <end position="91"/>
    </location>
</feature>
<keyword evidence="3" id="KW-0812">Transmembrane</keyword>
<feature type="region of interest" description="Disordered" evidence="2">
    <location>
        <begin position="1"/>
        <end position="23"/>
    </location>
</feature>
<dbReference type="Gene3D" id="3.40.50.620">
    <property type="entry name" value="HUPs"/>
    <property type="match status" value="1"/>
</dbReference>
<dbReference type="EMBL" id="UGPL01000006">
    <property type="protein sequence ID" value="STY67203.1"/>
    <property type="molecule type" value="Genomic_DNA"/>
</dbReference>
<evidence type="ECO:0000256" key="2">
    <source>
        <dbReference type="SAM" id="MobiDB-lite"/>
    </source>
</evidence>
<sequence>MSRSKKVTEHLEHSAEKVVEEAQQAVDSAESFAKKEIEEDVVNEAIEKDIQTEMQKAPKEQVVVQKSGGKGLALVALLVALAVGGAGHYMANKKFAEVESQIQAVSAKANQPTTQTMVEMPNFENEKAQIAELVTEYQKALERIKALETAQNGYTQQISSLQLQLQKLNNTSGSDNTFWLLSEADFLLNNAARKVVLDNDIETAKNLLLEADQVLSKAPNTIHIREAIKTDLNTLTALHQIDQNALMQRVANLANKLDDLPILESEQASNSKQDGQVSDSLADWEKNLEKSAASFLDHFIRVSKRNAADEKAFVAPNQEIYLRENIRLRLQIAILAVPRQQSELYKKSLQTVGSWVRSYFETSNENVQHFLKELDELAEQTIYVDAPTSLQSLKVIAQQINKTPEKIEKVEIKAEKELEQAEPVKAEQDAMPPSAQ</sequence>
<evidence type="ECO:0000256" key="1">
    <source>
        <dbReference type="SAM" id="Coils"/>
    </source>
</evidence>
<keyword evidence="3" id="KW-1133">Transmembrane helix</keyword>